<protein>
    <submittedName>
        <fullName evidence="1">Putative 2OG-Fe(II) oxygenase</fullName>
    </submittedName>
</protein>
<sequence length="38" mass="4511">MMVEPCRRLYSIRIRIKTGQVFLFPSLLLKVADYIPLE</sequence>
<dbReference type="EMBL" id="BK015166">
    <property type="protein sequence ID" value="DAD93743.1"/>
    <property type="molecule type" value="Genomic_DNA"/>
</dbReference>
<evidence type="ECO:0000313" key="1">
    <source>
        <dbReference type="EMBL" id="DAD93743.1"/>
    </source>
</evidence>
<reference evidence="1" key="1">
    <citation type="journal article" date="2021" name="Proc. Natl. Acad. Sci. U.S.A.">
        <title>A Catalog of Tens of Thousands of Viruses from Human Metagenomes Reveals Hidden Associations with Chronic Diseases.</title>
        <authorList>
            <person name="Tisza M.J."/>
            <person name="Buck C.B."/>
        </authorList>
    </citation>
    <scope>NUCLEOTIDE SEQUENCE</scope>
    <source>
        <strain evidence="1">CtzRR1</strain>
    </source>
</reference>
<accession>A0A8S5NHB8</accession>
<proteinExistence type="predicted"/>
<name>A0A8S5NHB8_9CAUD</name>
<organism evidence="1">
    <name type="scientific">Myoviridae sp. ctzRR1</name>
    <dbReference type="NCBI Taxonomy" id="2826720"/>
    <lineage>
        <taxon>Viruses</taxon>
        <taxon>Duplodnaviria</taxon>
        <taxon>Heunggongvirae</taxon>
        <taxon>Uroviricota</taxon>
        <taxon>Caudoviricetes</taxon>
    </lineage>
</organism>